<evidence type="ECO:0000313" key="7">
    <source>
        <dbReference type="Proteomes" id="UP000236884"/>
    </source>
</evidence>
<organism evidence="6 7">
    <name type="scientific">Variibacter gotjawalensis</name>
    <dbReference type="NCBI Taxonomy" id="1333996"/>
    <lineage>
        <taxon>Bacteria</taxon>
        <taxon>Pseudomonadati</taxon>
        <taxon>Pseudomonadota</taxon>
        <taxon>Alphaproteobacteria</taxon>
        <taxon>Hyphomicrobiales</taxon>
        <taxon>Nitrobacteraceae</taxon>
        <taxon>Variibacter</taxon>
    </lineage>
</organism>
<dbReference type="KEGG" id="vgo:GJW-30_1_03964"/>
<dbReference type="InterPro" id="IPR050109">
    <property type="entry name" value="HTH-type_TetR-like_transc_reg"/>
</dbReference>
<evidence type="ECO:0000313" key="6">
    <source>
        <dbReference type="EMBL" id="BAT61407.1"/>
    </source>
</evidence>
<reference evidence="6 7" key="1">
    <citation type="submission" date="2015-08" db="EMBL/GenBank/DDBJ databases">
        <title>Investigation of the bacterial diversity of lava forest soil.</title>
        <authorList>
            <person name="Lee J.S."/>
        </authorList>
    </citation>
    <scope>NUCLEOTIDE SEQUENCE [LARGE SCALE GENOMIC DNA]</scope>
    <source>
        <strain evidence="6 7">GJW-30</strain>
    </source>
</reference>
<dbReference type="InterPro" id="IPR001647">
    <property type="entry name" value="HTH_TetR"/>
</dbReference>
<evidence type="ECO:0000256" key="3">
    <source>
        <dbReference type="ARBA" id="ARBA00023163"/>
    </source>
</evidence>
<dbReference type="Proteomes" id="UP000236884">
    <property type="component" value="Chromosome"/>
</dbReference>
<dbReference type="GO" id="GO:0003700">
    <property type="term" value="F:DNA-binding transcription factor activity"/>
    <property type="evidence" value="ECO:0007669"/>
    <property type="project" value="TreeGrafter"/>
</dbReference>
<dbReference type="AlphaFoldDB" id="A0A0S3PZP8"/>
<accession>A0A0S3PZP8</accession>
<feature type="DNA-binding region" description="H-T-H motif" evidence="4">
    <location>
        <begin position="40"/>
        <end position="59"/>
    </location>
</feature>
<dbReference type="PRINTS" id="PR00455">
    <property type="entry name" value="HTHTETR"/>
</dbReference>
<evidence type="ECO:0000256" key="4">
    <source>
        <dbReference type="PROSITE-ProRule" id="PRU00335"/>
    </source>
</evidence>
<dbReference type="EMBL" id="AP014946">
    <property type="protein sequence ID" value="BAT61407.1"/>
    <property type="molecule type" value="Genomic_DNA"/>
</dbReference>
<sequence length="205" mass="22661">MREASSARRSPAQARSRERMERILSVATDLIARSGSDALKMSDVAAGAEISIGSLYQYFPDKAAIIRMLAERNVATSRQCIAEALEKVRDVEELKRAFASLVDQYYGMFLASPVMRDIIFGMQADKDLMTIELAESRASGALLTEVMTRVHAKLDASKVAASSFLIWQLGEHVMRLAVSVDRAEGDKLVEAYKRMMLREIAQPGG</sequence>
<keyword evidence="2 4" id="KW-0238">DNA-binding</keyword>
<dbReference type="Pfam" id="PF00440">
    <property type="entry name" value="TetR_N"/>
    <property type="match status" value="1"/>
</dbReference>
<keyword evidence="3" id="KW-0804">Transcription</keyword>
<dbReference type="InterPro" id="IPR009057">
    <property type="entry name" value="Homeodomain-like_sf"/>
</dbReference>
<evidence type="ECO:0000256" key="1">
    <source>
        <dbReference type="ARBA" id="ARBA00023015"/>
    </source>
</evidence>
<dbReference type="SUPFAM" id="SSF46689">
    <property type="entry name" value="Homeodomain-like"/>
    <property type="match status" value="1"/>
</dbReference>
<dbReference type="InterPro" id="IPR041674">
    <property type="entry name" value="TetR_C_22"/>
</dbReference>
<dbReference type="PANTHER" id="PTHR30055:SF234">
    <property type="entry name" value="HTH-TYPE TRANSCRIPTIONAL REGULATOR BETI"/>
    <property type="match status" value="1"/>
</dbReference>
<dbReference type="PANTHER" id="PTHR30055">
    <property type="entry name" value="HTH-TYPE TRANSCRIPTIONAL REGULATOR RUTR"/>
    <property type="match status" value="1"/>
</dbReference>
<feature type="domain" description="HTH tetR-type" evidence="5">
    <location>
        <begin position="17"/>
        <end position="77"/>
    </location>
</feature>
<name>A0A0S3PZP8_9BRAD</name>
<keyword evidence="1" id="KW-0805">Transcription regulation</keyword>
<evidence type="ECO:0000259" key="5">
    <source>
        <dbReference type="PROSITE" id="PS50977"/>
    </source>
</evidence>
<keyword evidence="7" id="KW-1185">Reference proteome</keyword>
<protein>
    <submittedName>
        <fullName evidence="6">HTH-type transcriptional repressor Bm3R1</fullName>
    </submittedName>
</protein>
<dbReference type="Gene3D" id="1.10.357.10">
    <property type="entry name" value="Tetracycline Repressor, domain 2"/>
    <property type="match status" value="1"/>
</dbReference>
<dbReference type="GO" id="GO:0000976">
    <property type="term" value="F:transcription cis-regulatory region binding"/>
    <property type="evidence" value="ECO:0007669"/>
    <property type="project" value="TreeGrafter"/>
</dbReference>
<gene>
    <name evidence="6" type="primary">bm3R1</name>
    <name evidence="6" type="ORF">GJW-30_1_03964</name>
</gene>
<proteinExistence type="predicted"/>
<dbReference type="Pfam" id="PF17928">
    <property type="entry name" value="TetR_C_22"/>
    <property type="match status" value="1"/>
</dbReference>
<evidence type="ECO:0000256" key="2">
    <source>
        <dbReference type="ARBA" id="ARBA00023125"/>
    </source>
</evidence>
<dbReference type="PROSITE" id="PS50977">
    <property type="entry name" value="HTH_TETR_2"/>
    <property type="match status" value="1"/>
</dbReference>